<comment type="caution">
    <text evidence="1">The sequence shown here is derived from an EMBL/GenBank/DDBJ whole genome shotgun (WGS) entry which is preliminary data.</text>
</comment>
<evidence type="ECO:0000313" key="1">
    <source>
        <dbReference type="EMBL" id="KAK9842977.1"/>
    </source>
</evidence>
<dbReference type="EMBL" id="JALJOS010000002">
    <property type="protein sequence ID" value="KAK9842977.1"/>
    <property type="molecule type" value="Genomic_DNA"/>
</dbReference>
<gene>
    <name evidence="1" type="ORF">WJX74_005155</name>
</gene>
<reference evidence="1 2" key="1">
    <citation type="journal article" date="2024" name="Nat. Commun.">
        <title>Phylogenomics reveals the evolutionary origins of lichenization in chlorophyte algae.</title>
        <authorList>
            <person name="Puginier C."/>
            <person name="Libourel C."/>
            <person name="Otte J."/>
            <person name="Skaloud P."/>
            <person name="Haon M."/>
            <person name="Grisel S."/>
            <person name="Petersen M."/>
            <person name="Berrin J.G."/>
            <person name="Delaux P.M."/>
            <person name="Dal Grande F."/>
            <person name="Keller J."/>
        </authorList>
    </citation>
    <scope>NUCLEOTIDE SEQUENCE [LARGE SCALE GENOMIC DNA]</scope>
    <source>
        <strain evidence="1 2">SAG 2145</strain>
    </source>
</reference>
<sequence length="110" mass="12312">MLSHSVDNVTFQYALKEWAPACAALQAGEQLVLFRRGGIREPRFRIQSKDFLLFPTAFHTEEHLLKPEAAVKYAKDIAYDPKQHKALSLGLAAEVTDCLVDPGLPHRLPS</sequence>
<protein>
    <submittedName>
        <fullName evidence="1">Uncharacterized protein</fullName>
    </submittedName>
</protein>
<evidence type="ECO:0000313" key="2">
    <source>
        <dbReference type="Proteomes" id="UP001438707"/>
    </source>
</evidence>
<name>A0AAW1SAW2_9CHLO</name>
<dbReference type="AlphaFoldDB" id="A0AAW1SAW2"/>
<dbReference type="InterPro" id="IPR014923">
    <property type="entry name" value="DUF1802"/>
</dbReference>
<organism evidence="1 2">
    <name type="scientific">Apatococcus lobatus</name>
    <dbReference type="NCBI Taxonomy" id="904363"/>
    <lineage>
        <taxon>Eukaryota</taxon>
        <taxon>Viridiplantae</taxon>
        <taxon>Chlorophyta</taxon>
        <taxon>core chlorophytes</taxon>
        <taxon>Trebouxiophyceae</taxon>
        <taxon>Chlorellales</taxon>
        <taxon>Chlorellaceae</taxon>
        <taxon>Apatococcus</taxon>
    </lineage>
</organism>
<dbReference type="Proteomes" id="UP001438707">
    <property type="component" value="Unassembled WGS sequence"/>
</dbReference>
<keyword evidence="2" id="KW-1185">Reference proteome</keyword>
<accession>A0AAW1SAW2</accession>
<proteinExistence type="predicted"/>
<dbReference type="Pfam" id="PF08819">
    <property type="entry name" value="DUF1802"/>
    <property type="match status" value="1"/>
</dbReference>